<dbReference type="STRING" id="1122949.GCA_000378725_00509"/>
<reference evidence="2 3" key="1">
    <citation type="submission" date="2018-06" db="EMBL/GenBank/DDBJ databases">
        <authorList>
            <consortium name="Pathogen Informatics"/>
            <person name="Doyle S."/>
        </authorList>
    </citation>
    <scope>NUCLEOTIDE SEQUENCE [LARGE SCALE GENOMIC DNA]</scope>
    <source>
        <strain evidence="2 3">NCTC13149</strain>
    </source>
</reference>
<dbReference type="Proteomes" id="UP000255517">
    <property type="component" value="Unassembled WGS sequence"/>
</dbReference>
<organism evidence="2 3">
    <name type="scientific">Peptoniphilus lacrimalis</name>
    <dbReference type="NCBI Taxonomy" id="33031"/>
    <lineage>
        <taxon>Bacteria</taxon>
        <taxon>Bacillati</taxon>
        <taxon>Bacillota</taxon>
        <taxon>Tissierellia</taxon>
        <taxon>Tissierellales</taxon>
        <taxon>Peptoniphilaceae</taxon>
        <taxon>Peptoniphilus</taxon>
    </lineage>
</organism>
<evidence type="ECO:0000313" key="3">
    <source>
        <dbReference type="Proteomes" id="UP000255517"/>
    </source>
</evidence>
<protein>
    <recommendedName>
        <fullName evidence="4">DUF4153 domain-containing protein</fullName>
    </recommendedName>
</protein>
<feature type="transmembrane region" description="Helical" evidence="1">
    <location>
        <begin position="93"/>
        <end position="112"/>
    </location>
</feature>
<feature type="transmembrane region" description="Helical" evidence="1">
    <location>
        <begin position="266"/>
        <end position="286"/>
    </location>
</feature>
<feature type="transmembrane region" description="Helical" evidence="1">
    <location>
        <begin position="329"/>
        <end position="347"/>
    </location>
</feature>
<dbReference type="EMBL" id="UGSZ01000001">
    <property type="protein sequence ID" value="SUB56739.1"/>
    <property type="molecule type" value="Genomic_DNA"/>
</dbReference>
<feature type="transmembrane region" description="Helical" evidence="1">
    <location>
        <begin position="54"/>
        <end position="72"/>
    </location>
</feature>
<name>A0A379C3P8_9FIRM</name>
<keyword evidence="1" id="KW-0472">Membrane</keyword>
<feature type="transmembrane region" description="Helical" evidence="1">
    <location>
        <begin position="193"/>
        <end position="212"/>
    </location>
</feature>
<feature type="transmembrane region" description="Helical" evidence="1">
    <location>
        <begin position="157"/>
        <end position="181"/>
    </location>
</feature>
<accession>A0A379C3P8</accession>
<keyword evidence="1" id="KW-1133">Transmembrane helix</keyword>
<keyword evidence="1" id="KW-0812">Transmembrane</keyword>
<dbReference type="AlphaFoldDB" id="A0A379C3P8"/>
<feature type="transmembrane region" description="Helical" evidence="1">
    <location>
        <begin position="298"/>
        <end position="317"/>
    </location>
</feature>
<dbReference type="Pfam" id="PF13687">
    <property type="entry name" value="DUF4153"/>
    <property type="match status" value="1"/>
</dbReference>
<gene>
    <name evidence="2" type="ORF">NCTC13149_00534</name>
</gene>
<feature type="transmembrane region" description="Helical" evidence="1">
    <location>
        <begin position="124"/>
        <end position="145"/>
    </location>
</feature>
<dbReference type="InterPro" id="IPR025291">
    <property type="entry name" value="DUF4153"/>
</dbReference>
<evidence type="ECO:0008006" key="4">
    <source>
        <dbReference type="Google" id="ProtNLM"/>
    </source>
</evidence>
<dbReference type="RefSeq" id="WP_019034434.1">
    <property type="nucleotide sequence ID" value="NZ_UGSZ01000001.1"/>
</dbReference>
<proteinExistence type="predicted"/>
<evidence type="ECO:0000313" key="2">
    <source>
        <dbReference type="EMBL" id="SUB56739.1"/>
    </source>
</evidence>
<dbReference type="OrthoDB" id="9809196at2"/>
<feature type="transmembrane region" description="Helical" evidence="1">
    <location>
        <begin position="233"/>
        <end position="254"/>
    </location>
</feature>
<sequence length="586" mass="67915">MKLYRFITRTFMNYTASIKRFPLAMLCSLLAAYNLARSLNFRDVDLANINNNRLGAFFIGGIFLYSVISLYLESAKSNVKNAEDNKQIKFITVLVYILSIPIMYGFYDIIYITKQGFFPYENKYIYFGMIALFVVLASYIAKIFYHKDYVSYVANIFEAFIISNIYSIVSYIGISAIIFAINSLFSANFPSNIYLKIFYFIFIPYNVGIFLSEFPKASESFIDYDYSKSIKVLLVYVILPLVLAYTAILFLYFLKIIINWQLPDGIIVNLVLWFAVVTVFFQFFLQKINKKFVNTFKKYYPFAIIPLLCMMFLSIGLRINQYGLTENRYFIVATGVWVLISEIYYIIYKKNSNITIPFILSIIILISSLGPISCYKMSEKSQIARLTKILEKNNMLKSNSIVKNKDISEDDKAQITSILLYLTNNHIKPDIPYLDEDFEFSDQKMLNTFGFKSQDETNYEDYYYNYDNPSSIDVSGYSKLIRNVVYNKDTKVDNFTFAYNPSTIEIYLTRKDKKDLLREIDLKSLRDKLKTLKTANGVINPEDLAISGENGGVKYKIIFTSISFYGEDSKFDSYVSFDLLTSGSDE</sequence>
<evidence type="ECO:0000256" key="1">
    <source>
        <dbReference type="SAM" id="Phobius"/>
    </source>
</evidence>
<feature type="transmembrane region" description="Helical" evidence="1">
    <location>
        <begin position="354"/>
        <end position="372"/>
    </location>
</feature>